<dbReference type="CDD" id="cd01949">
    <property type="entry name" value="GGDEF"/>
    <property type="match status" value="1"/>
</dbReference>
<accession>A0A7W5FMV0</accession>
<keyword evidence="3" id="KW-0597">Phosphoprotein</keyword>
<evidence type="ECO:0000313" key="18">
    <source>
        <dbReference type="Proteomes" id="UP000570361"/>
    </source>
</evidence>
<dbReference type="Gene3D" id="3.30.70.270">
    <property type="match status" value="1"/>
</dbReference>
<organism evidence="17 18">
    <name type="scientific">Paenibacillus phyllosphaerae</name>
    <dbReference type="NCBI Taxonomy" id="274593"/>
    <lineage>
        <taxon>Bacteria</taxon>
        <taxon>Bacillati</taxon>
        <taxon>Bacillota</taxon>
        <taxon>Bacilli</taxon>
        <taxon>Bacillales</taxon>
        <taxon>Paenibacillaceae</taxon>
        <taxon>Paenibacillus</taxon>
    </lineage>
</organism>
<keyword evidence="4" id="KW-0808">Transferase</keyword>
<dbReference type="GO" id="GO:0005524">
    <property type="term" value="F:ATP binding"/>
    <property type="evidence" value="ECO:0007669"/>
    <property type="project" value="UniProtKB-KW"/>
</dbReference>
<keyword evidence="7" id="KW-0418">Kinase</keyword>
<evidence type="ECO:0000256" key="9">
    <source>
        <dbReference type="ARBA" id="ARBA00022989"/>
    </source>
</evidence>
<dbReference type="Pfam" id="PF02743">
    <property type="entry name" value="dCache_1"/>
    <property type="match status" value="1"/>
</dbReference>
<dbReference type="InterPro" id="IPR013767">
    <property type="entry name" value="PAS_fold"/>
</dbReference>
<dbReference type="InterPro" id="IPR003660">
    <property type="entry name" value="HAMP_dom"/>
</dbReference>
<dbReference type="RefSeq" id="WP_183600541.1">
    <property type="nucleotide sequence ID" value="NZ_JACHXK010000005.1"/>
</dbReference>
<dbReference type="CDD" id="cd18774">
    <property type="entry name" value="PDC2_HK_sensor"/>
    <property type="match status" value="1"/>
</dbReference>
<feature type="domain" description="HAMP" evidence="15">
    <location>
        <begin position="299"/>
        <end position="355"/>
    </location>
</feature>
<dbReference type="CDD" id="cd12914">
    <property type="entry name" value="PDC1_DGC_like"/>
    <property type="match status" value="1"/>
</dbReference>
<dbReference type="CDD" id="cd00130">
    <property type="entry name" value="PAS"/>
    <property type="match status" value="3"/>
</dbReference>
<gene>
    <name evidence="17" type="ORF">FHS18_002703</name>
</gene>
<dbReference type="AlphaFoldDB" id="A0A7W5FMV0"/>
<dbReference type="InterPro" id="IPR000160">
    <property type="entry name" value="GGDEF_dom"/>
</dbReference>
<dbReference type="Pfam" id="PF00989">
    <property type="entry name" value="PAS"/>
    <property type="match status" value="1"/>
</dbReference>
<dbReference type="GO" id="GO:0006355">
    <property type="term" value="P:regulation of DNA-templated transcription"/>
    <property type="evidence" value="ECO:0007669"/>
    <property type="project" value="InterPro"/>
</dbReference>
<dbReference type="Gene3D" id="6.10.340.10">
    <property type="match status" value="1"/>
</dbReference>
<evidence type="ECO:0000256" key="1">
    <source>
        <dbReference type="ARBA" id="ARBA00004651"/>
    </source>
</evidence>
<evidence type="ECO:0000256" key="11">
    <source>
        <dbReference type="ARBA" id="ARBA00023136"/>
    </source>
</evidence>
<evidence type="ECO:0000259" key="14">
    <source>
        <dbReference type="PROSITE" id="PS50113"/>
    </source>
</evidence>
<keyword evidence="11 12" id="KW-0472">Membrane</keyword>
<dbReference type="SUPFAM" id="SSF55073">
    <property type="entry name" value="Nucleotide cyclase"/>
    <property type="match status" value="1"/>
</dbReference>
<feature type="domain" description="PAS" evidence="13">
    <location>
        <begin position="360"/>
        <end position="431"/>
    </location>
</feature>
<feature type="domain" description="PAS" evidence="13">
    <location>
        <begin position="729"/>
        <end position="766"/>
    </location>
</feature>
<dbReference type="NCBIfam" id="TIGR00229">
    <property type="entry name" value="sensory_box"/>
    <property type="match status" value="4"/>
</dbReference>
<dbReference type="FunFam" id="3.30.70.270:FF:000001">
    <property type="entry name" value="Diguanylate cyclase domain protein"/>
    <property type="match status" value="1"/>
</dbReference>
<dbReference type="InterPro" id="IPR029151">
    <property type="entry name" value="Sensor-like_sf"/>
</dbReference>
<reference evidence="17 18" key="1">
    <citation type="submission" date="2020-08" db="EMBL/GenBank/DDBJ databases">
        <title>Genomic Encyclopedia of Type Strains, Phase III (KMG-III): the genomes of soil and plant-associated and newly described type strains.</title>
        <authorList>
            <person name="Whitman W."/>
        </authorList>
    </citation>
    <scope>NUCLEOTIDE SEQUENCE [LARGE SCALE GENOMIC DNA]</scope>
    <source>
        <strain evidence="17 18">CECT 5862</strain>
    </source>
</reference>
<dbReference type="InterPro" id="IPR000700">
    <property type="entry name" value="PAS-assoc_C"/>
</dbReference>
<dbReference type="GO" id="GO:0000160">
    <property type="term" value="P:phosphorelay signal transduction system"/>
    <property type="evidence" value="ECO:0007669"/>
    <property type="project" value="UniProtKB-KW"/>
</dbReference>
<dbReference type="Pfam" id="PF08448">
    <property type="entry name" value="PAS_4"/>
    <property type="match status" value="3"/>
</dbReference>
<evidence type="ECO:0000259" key="15">
    <source>
        <dbReference type="PROSITE" id="PS50885"/>
    </source>
</evidence>
<dbReference type="SMART" id="SM00086">
    <property type="entry name" value="PAC"/>
    <property type="match status" value="3"/>
</dbReference>
<dbReference type="NCBIfam" id="TIGR00254">
    <property type="entry name" value="GGDEF"/>
    <property type="match status" value="1"/>
</dbReference>
<keyword evidence="18" id="KW-1185">Reference proteome</keyword>
<dbReference type="PANTHER" id="PTHR44757">
    <property type="entry name" value="DIGUANYLATE CYCLASE DGCP"/>
    <property type="match status" value="1"/>
</dbReference>
<dbReference type="SUPFAM" id="SSF103190">
    <property type="entry name" value="Sensory domain-like"/>
    <property type="match status" value="1"/>
</dbReference>
<evidence type="ECO:0000256" key="12">
    <source>
        <dbReference type="SAM" id="Phobius"/>
    </source>
</evidence>
<keyword evidence="8" id="KW-0067">ATP-binding</keyword>
<feature type="transmembrane region" description="Helical" evidence="12">
    <location>
        <begin position="276"/>
        <end position="295"/>
    </location>
</feature>
<evidence type="ECO:0000256" key="4">
    <source>
        <dbReference type="ARBA" id="ARBA00022679"/>
    </source>
</evidence>
<feature type="domain" description="PAS" evidence="13">
    <location>
        <begin position="612"/>
        <end position="682"/>
    </location>
</feature>
<evidence type="ECO:0000256" key="8">
    <source>
        <dbReference type="ARBA" id="ARBA00022840"/>
    </source>
</evidence>
<dbReference type="SMART" id="SM00267">
    <property type="entry name" value="GGDEF"/>
    <property type="match status" value="1"/>
</dbReference>
<keyword evidence="6" id="KW-0547">Nucleotide-binding</keyword>
<dbReference type="PROSITE" id="PS50112">
    <property type="entry name" value="PAS"/>
    <property type="match status" value="3"/>
</dbReference>
<evidence type="ECO:0000256" key="5">
    <source>
        <dbReference type="ARBA" id="ARBA00022692"/>
    </source>
</evidence>
<evidence type="ECO:0000256" key="2">
    <source>
        <dbReference type="ARBA" id="ARBA00022475"/>
    </source>
</evidence>
<dbReference type="InterPro" id="IPR052155">
    <property type="entry name" value="Biofilm_reg_signaling"/>
</dbReference>
<dbReference type="Pfam" id="PF00990">
    <property type="entry name" value="GGDEF"/>
    <property type="match status" value="1"/>
</dbReference>
<evidence type="ECO:0000313" key="17">
    <source>
        <dbReference type="EMBL" id="MBB3110636.1"/>
    </source>
</evidence>
<proteinExistence type="predicted"/>
<evidence type="ECO:0000256" key="10">
    <source>
        <dbReference type="ARBA" id="ARBA00023012"/>
    </source>
</evidence>
<dbReference type="Gene3D" id="3.30.450.20">
    <property type="entry name" value="PAS domain"/>
    <property type="match status" value="5"/>
</dbReference>
<comment type="subcellular location">
    <subcellularLocation>
        <location evidence="1">Cell membrane</location>
        <topology evidence="1">Multi-pass membrane protein</topology>
    </subcellularLocation>
</comment>
<feature type="domain" description="PAC" evidence="14">
    <location>
        <begin position="559"/>
        <end position="611"/>
    </location>
</feature>
<feature type="domain" description="PAC" evidence="14">
    <location>
        <begin position="805"/>
        <end position="859"/>
    </location>
</feature>
<keyword evidence="2" id="KW-1003">Cell membrane</keyword>
<dbReference type="InterPro" id="IPR029787">
    <property type="entry name" value="Nucleotide_cyclase"/>
</dbReference>
<sequence>MKLPTFPRKGARSLNNKLRSRAIMLVLSVAITCMLVFTFTEYEHHERQTIEQLQQVVMLEHAFIEKWIEMRMSEIHFLANMPSTKKLNRAEMKANMQQFLGKQTEFSYITYVDQDGIANVNGQTTNLTDRQYFQEGKLLKESISSTLTSKFTGKPVIIFSSPVTDENNEFIGLVTGAVNLTTIDALVKQFRFGEHGESYLVALDGTMITESRFTLDGVMDTEITRLATLGESPANSYTNYRGVEVYGAYQWANQDRWLIIAEAGKDVVIHSLYTQIQMTAAIILLAILAAIYLSFKMSKKVTLPIEHLLQGVQGIKEGDYSYKIDSDQLKIRTVELVELVEVYNGMSAALRSSIEELRMERNFVGSVLDAAASLIVVMDAEGRIIRFNQACKTMTGHTLEEVYGRYIYELLPLTEEREAMKEGLQYFMEGGAFSQHYEQNWSSVEGEIRLVAWSNALLRDQDGQVKYMIATGKDITEQRRAEKELADREEHFRSIVHSMDETVTTYDDQLRIVGMFGRSTREVGEIDGLLGKQVKELMPQKDSAPHEEALHAALQGIPSVVDWSLMTQEDGIKHYHTSYSPYKETNGQIKGVVSVGRDVTELKQAEEAYRESEQRVTSILESITDAFMALDRDWRFRYINREAELVLGKGSRDVIGTIIWDEFPRVKGSVFERAYRKAMEEQTPVLMEEFVPNFNAWFEANIYPSKEGISIYLRNVTERKQLELKVEEGRERVDTIIETVPNGILVIDEEGTITLANEMAEQMLGIPQGTAEEAGFCIWNLHSTEGVRYTHDKLPFLDVLKTGQARNDMEFSIRDGEQLSRIVACNAAPLTNKDGKVTGVLVSITDITMRVMAEAELKNANDALVKLSSLDGLTGVYNRRYFDEMTTKEWQQCCARKEDLSIILLDIDCFKMYNDTYGHQGGDMCLKTVASLVKGTLTAPSHYIARYGGEEFACVLPGVSVTEAGRIAEEIRTLVEAQRIPHAKSMVSRYVTVSMGVAAGGCAEVQGWEELVASADRALYEAKSTRNAVVLAAEA</sequence>
<evidence type="ECO:0000259" key="13">
    <source>
        <dbReference type="PROSITE" id="PS50112"/>
    </source>
</evidence>
<evidence type="ECO:0000256" key="7">
    <source>
        <dbReference type="ARBA" id="ARBA00022777"/>
    </source>
</evidence>
<dbReference type="PROSITE" id="PS50113">
    <property type="entry name" value="PAC"/>
    <property type="match status" value="3"/>
</dbReference>
<dbReference type="EMBL" id="JACHXK010000005">
    <property type="protein sequence ID" value="MBB3110636.1"/>
    <property type="molecule type" value="Genomic_DNA"/>
</dbReference>
<dbReference type="SMART" id="SM00091">
    <property type="entry name" value="PAS"/>
    <property type="match status" value="4"/>
</dbReference>
<dbReference type="InterPro" id="IPR043128">
    <property type="entry name" value="Rev_trsase/Diguanyl_cyclase"/>
</dbReference>
<evidence type="ECO:0000256" key="6">
    <source>
        <dbReference type="ARBA" id="ARBA00022741"/>
    </source>
</evidence>
<dbReference type="PROSITE" id="PS50885">
    <property type="entry name" value="HAMP"/>
    <property type="match status" value="1"/>
</dbReference>
<feature type="domain" description="GGDEF" evidence="16">
    <location>
        <begin position="898"/>
        <end position="1034"/>
    </location>
</feature>
<dbReference type="PANTHER" id="PTHR44757:SF2">
    <property type="entry name" value="BIOFILM ARCHITECTURE MAINTENANCE PROTEIN MBAA"/>
    <property type="match status" value="1"/>
</dbReference>
<dbReference type="InterPro" id="IPR035965">
    <property type="entry name" value="PAS-like_dom_sf"/>
</dbReference>
<dbReference type="Proteomes" id="UP000570361">
    <property type="component" value="Unassembled WGS sequence"/>
</dbReference>
<dbReference type="GO" id="GO:0005886">
    <property type="term" value="C:plasma membrane"/>
    <property type="evidence" value="ECO:0007669"/>
    <property type="project" value="UniProtKB-SubCell"/>
</dbReference>
<dbReference type="PROSITE" id="PS50887">
    <property type="entry name" value="GGDEF"/>
    <property type="match status" value="1"/>
</dbReference>
<dbReference type="SUPFAM" id="SSF55785">
    <property type="entry name" value="PYP-like sensor domain (PAS domain)"/>
    <property type="match status" value="4"/>
</dbReference>
<dbReference type="InterPro" id="IPR013656">
    <property type="entry name" value="PAS_4"/>
</dbReference>
<keyword evidence="9 12" id="KW-1133">Transmembrane helix</keyword>
<keyword evidence="10" id="KW-0902">Two-component regulatory system</keyword>
<evidence type="ECO:0000256" key="3">
    <source>
        <dbReference type="ARBA" id="ARBA00022553"/>
    </source>
</evidence>
<feature type="domain" description="PAC" evidence="14">
    <location>
        <begin position="435"/>
        <end position="487"/>
    </location>
</feature>
<protein>
    <submittedName>
        <fullName evidence="17">Diguanylate cyclase (GGDEF)-like protein/PAS domain S-box-containing protein</fullName>
    </submittedName>
</protein>
<dbReference type="InterPro" id="IPR000014">
    <property type="entry name" value="PAS"/>
</dbReference>
<dbReference type="InterPro" id="IPR033479">
    <property type="entry name" value="dCache_1"/>
</dbReference>
<comment type="caution">
    <text evidence="17">The sequence shown here is derived from an EMBL/GenBank/DDBJ whole genome shotgun (WGS) entry which is preliminary data.</text>
</comment>
<name>A0A7W5FMV0_9BACL</name>
<keyword evidence="5 12" id="KW-0812">Transmembrane</keyword>
<dbReference type="GO" id="GO:0016301">
    <property type="term" value="F:kinase activity"/>
    <property type="evidence" value="ECO:0007669"/>
    <property type="project" value="UniProtKB-KW"/>
</dbReference>
<dbReference type="InterPro" id="IPR001610">
    <property type="entry name" value="PAC"/>
</dbReference>
<feature type="transmembrane region" description="Helical" evidence="12">
    <location>
        <begin position="21"/>
        <end position="39"/>
    </location>
</feature>
<evidence type="ECO:0000259" key="16">
    <source>
        <dbReference type="PROSITE" id="PS50887"/>
    </source>
</evidence>